<gene>
    <name evidence="1" type="ORF">AOX59_14845</name>
</gene>
<name>A0A0U4EGV6_9BACI</name>
<dbReference type="Gene3D" id="1.10.10.10">
    <property type="entry name" value="Winged helix-like DNA-binding domain superfamily/Winged helix DNA-binding domain"/>
    <property type="match status" value="1"/>
</dbReference>
<dbReference type="AlphaFoldDB" id="A0A0U4EGV6"/>
<dbReference type="KEGG" id="lao:AOX59_14845"/>
<dbReference type="RefSeq" id="WP_068446696.1">
    <property type="nucleotide sequence ID" value="NZ_CP013862.1"/>
</dbReference>
<dbReference type="InterPro" id="IPR036388">
    <property type="entry name" value="WH-like_DNA-bd_sf"/>
</dbReference>
<evidence type="ECO:0000313" key="1">
    <source>
        <dbReference type="EMBL" id="ALX49737.1"/>
    </source>
</evidence>
<dbReference type="STRING" id="1472767.AOX59_14845"/>
<evidence type="ECO:0008006" key="3">
    <source>
        <dbReference type="Google" id="ProtNLM"/>
    </source>
</evidence>
<dbReference type="EMBL" id="CP013862">
    <property type="protein sequence ID" value="ALX49737.1"/>
    <property type="molecule type" value="Genomic_DNA"/>
</dbReference>
<evidence type="ECO:0000313" key="2">
    <source>
        <dbReference type="Proteomes" id="UP000050331"/>
    </source>
</evidence>
<protein>
    <recommendedName>
        <fullName evidence="3">LexA repressor DNA-binding domain-containing protein</fullName>
    </recommendedName>
</protein>
<proteinExistence type="predicted"/>
<sequence length="67" mass="7904">MQLSDFERKLVTILKHNNKKGKVPSIRELEVRSGHSSDEIQKSVNDLINRNWIEENNGEWIVKNKLF</sequence>
<accession>A0A0U4EGV6</accession>
<dbReference type="Proteomes" id="UP000050331">
    <property type="component" value="Chromosome"/>
</dbReference>
<organism evidence="1 2">
    <name type="scientific">Lentibacillus amyloliquefaciens</name>
    <dbReference type="NCBI Taxonomy" id="1472767"/>
    <lineage>
        <taxon>Bacteria</taxon>
        <taxon>Bacillati</taxon>
        <taxon>Bacillota</taxon>
        <taxon>Bacilli</taxon>
        <taxon>Bacillales</taxon>
        <taxon>Bacillaceae</taxon>
        <taxon>Lentibacillus</taxon>
    </lineage>
</organism>
<keyword evidence="2" id="KW-1185">Reference proteome</keyword>
<reference evidence="1 2" key="1">
    <citation type="submission" date="2016-01" db="EMBL/GenBank/DDBJ databases">
        <title>Complete genome sequence of strain Lentibacillus amyloliquefaciens LAM0015T isolated from saline sediment.</title>
        <authorList>
            <person name="Wang J.-L."/>
            <person name="He M.-X."/>
        </authorList>
    </citation>
    <scope>NUCLEOTIDE SEQUENCE [LARGE SCALE GENOMIC DNA]</scope>
    <source>
        <strain evidence="1 2">LAM0015</strain>
    </source>
</reference>
<dbReference type="OrthoDB" id="2974140at2"/>